<proteinExistence type="predicted"/>
<keyword evidence="3" id="KW-1185">Reference proteome</keyword>
<dbReference type="GeneID" id="43666225"/>
<evidence type="ECO:0000256" key="1">
    <source>
        <dbReference type="SAM" id="Phobius"/>
    </source>
</evidence>
<dbReference type="RefSeq" id="XP_031943258.1">
    <property type="nucleotide sequence ID" value="XM_032081534.1"/>
</dbReference>
<evidence type="ECO:0000313" key="2">
    <source>
        <dbReference type="EMBL" id="KAE8405939.1"/>
    </source>
</evidence>
<organism evidence="2 3">
    <name type="scientific">Aspergillus pseudonomiae</name>
    <dbReference type="NCBI Taxonomy" id="1506151"/>
    <lineage>
        <taxon>Eukaryota</taxon>
        <taxon>Fungi</taxon>
        <taxon>Dikarya</taxon>
        <taxon>Ascomycota</taxon>
        <taxon>Pezizomycotina</taxon>
        <taxon>Eurotiomycetes</taxon>
        <taxon>Eurotiomycetidae</taxon>
        <taxon>Eurotiales</taxon>
        <taxon>Aspergillaceae</taxon>
        <taxon>Aspergillus</taxon>
        <taxon>Aspergillus subgen. Circumdati</taxon>
    </lineage>
</organism>
<dbReference type="Proteomes" id="UP000325579">
    <property type="component" value="Unassembled WGS sequence"/>
</dbReference>
<keyword evidence="1" id="KW-1133">Transmembrane helix</keyword>
<keyword evidence="1" id="KW-0472">Membrane</keyword>
<name>A0A5N7DII9_9EURO</name>
<keyword evidence="1" id="KW-0812">Transmembrane</keyword>
<feature type="transmembrane region" description="Helical" evidence="1">
    <location>
        <begin position="15"/>
        <end position="34"/>
    </location>
</feature>
<evidence type="ECO:0000313" key="3">
    <source>
        <dbReference type="Proteomes" id="UP000325579"/>
    </source>
</evidence>
<sequence>MGIRNLDNKSNMTNILSNYTGLINLPLELLIYVIDFMRKVDSLLPLSSVSGLFY</sequence>
<dbReference type="EMBL" id="ML736757">
    <property type="protein sequence ID" value="KAE8405939.1"/>
    <property type="molecule type" value="Genomic_DNA"/>
</dbReference>
<reference evidence="2 3" key="1">
    <citation type="submission" date="2019-04" db="EMBL/GenBank/DDBJ databases">
        <authorList>
            <consortium name="DOE Joint Genome Institute"/>
            <person name="Mondo S."/>
            <person name="Kjaerbolling I."/>
            <person name="Vesth T."/>
            <person name="Frisvad J.C."/>
            <person name="Nybo J.L."/>
            <person name="Theobald S."/>
            <person name="Kildgaard S."/>
            <person name="Isbrandt T."/>
            <person name="Kuo A."/>
            <person name="Sato A."/>
            <person name="Lyhne E.K."/>
            <person name="Kogle M.E."/>
            <person name="Wiebenga A."/>
            <person name="Kun R.S."/>
            <person name="Lubbers R.J."/>
            <person name="Makela M.R."/>
            <person name="Barry K."/>
            <person name="Chovatia M."/>
            <person name="Clum A."/>
            <person name="Daum C."/>
            <person name="Haridas S."/>
            <person name="He G."/>
            <person name="LaButti K."/>
            <person name="Lipzen A."/>
            <person name="Riley R."/>
            <person name="Salamov A."/>
            <person name="Simmons B.A."/>
            <person name="Magnuson J.K."/>
            <person name="Henrissat B."/>
            <person name="Mortensen U.H."/>
            <person name="Larsen T.O."/>
            <person name="Devries R.P."/>
            <person name="Grigoriev I.V."/>
            <person name="Machida M."/>
            <person name="Baker S.E."/>
            <person name="Andersen M.R."/>
            <person name="Cantor M.N."/>
            <person name="Hua S.X."/>
        </authorList>
    </citation>
    <scope>NUCLEOTIDE SEQUENCE [LARGE SCALE GENOMIC DNA]</scope>
    <source>
        <strain evidence="2 3">CBS 119388</strain>
    </source>
</reference>
<gene>
    <name evidence="2" type="ORF">BDV37DRAFT_244353</name>
</gene>
<evidence type="ECO:0008006" key="4">
    <source>
        <dbReference type="Google" id="ProtNLM"/>
    </source>
</evidence>
<accession>A0A5N7DII9</accession>
<dbReference type="AlphaFoldDB" id="A0A5N7DII9"/>
<protein>
    <recommendedName>
        <fullName evidence="4">F-box domain-containing protein</fullName>
    </recommendedName>
</protein>